<dbReference type="CDD" id="cd03784">
    <property type="entry name" value="GT1_Gtf-like"/>
    <property type="match status" value="1"/>
</dbReference>
<gene>
    <name evidence="2" type="ORF">GCM10007925_05680</name>
</gene>
<dbReference type="EMBL" id="BSOO01000004">
    <property type="protein sequence ID" value="GLR46857.1"/>
    <property type="molecule type" value="Genomic_DNA"/>
</dbReference>
<proteinExistence type="predicted"/>
<evidence type="ECO:0000259" key="1">
    <source>
        <dbReference type="Pfam" id="PF04101"/>
    </source>
</evidence>
<protein>
    <recommendedName>
        <fullName evidence="1">Glycosyl transferase family 28 C-terminal domain-containing protein</fullName>
    </recommendedName>
</protein>
<dbReference type="Gene3D" id="3.40.50.2000">
    <property type="entry name" value="Glycogen Phosphorylase B"/>
    <property type="match status" value="2"/>
</dbReference>
<sequence>MARIAFICPPFAAHVASFRALGEELIRRGHEPFFLLNAGAQAATGDIPVHHVPARAHDPDAAEVLARAENPKGVLATLRTIADSAAMTDQLCAGGVEVLREAGADAIVGDQMEPAGFLLAGAHRLPFCGLAAAVPIDPAPGVPLPFLDWPYQPEEVAKLRRTAAIGDALSRRQNKVIADWAARFGLAPAARLSDCLGTTQIAQMIPALDFPRPEPLPFVPVGPLRRPEELVDVPLPFIRPADRPLVFATMGTMLGGEMKVWRALAEACRQAGAALVIAHGGRLSEQQVAGFGVHHAADFLPYRAVMKAADLVITHGGSNTVLDALASGTPLLVRPVGFDQPGNLARIRHHGLGEKLASLRKPGEIAAQIRRVIGDAQVKANVARVAAALAGTGGAVAGAEVVETLL</sequence>
<organism evidence="2 3">
    <name type="scientific">Sphingomonas astaxanthinifaciens DSM 22298</name>
    <dbReference type="NCBI Taxonomy" id="1123267"/>
    <lineage>
        <taxon>Bacteria</taxon>
        <taxon>Pseudomonadati</taxon>
        <taxon>Pseudomonadota</taxon>
        <taxon>Alphaproteobacteria</taxon>
        <taxon>Sphingomonadales</taxon>
        <taxon>Sphingomonadaceae</taxon>
        <taxon>Sphingomonas</taxon>
    </lineage>
</organism>
<dbReference type="Pfam" id="PF04101">
    <property type="entry name" value="Glyco_tran_28_C"/>
    <property type="match status" value="1"/>
</dbReference>
<evidence type="ECO:0000313" key="3">
    <source>
        <dbReference type="Proteomes" id="UP001156703"/>
    </source>
</evidence>
<feature type="domain" description="Glycosyl transferase family 28 C-terminal" evidence="1">
    <location>
        <begin position="273"/>
        <end position="383"/>
    </location>
</feature>
<dbReference type="Proteomes" id="UP001156703">
    <property type="component" value="Unassembled WGS sequence"/>
</dbReference>
<dbReference type="RefSeq" id="WP_156957026.1">
    <property type="nucleotide sequence ID" value="NZ_BSOO01000004.1"/>
</dbReference>
<keyword evidence="3" id="KW-1185">Reference proteome</keyword>
<dbReference type="SUPFAM" id="SSF53756">
    <property type="entry name" value="UDP-Glycosyltransferase/glycogen phosphorylase"/>
    <property type="match status" value="1"/>
</dbReference>
<dbReference type="InterPro" id="IPR050426">
    <property type="entry name" value="Glycosyltransferase_28"/>
</dbReference>
<dbReference type="InterPro" id="IPR002213">
    <property type="entry name" value="UDP_glucos_trans"/>
</dbReference>
<dbReference type="InterPro" id="IPR007235">
    <property type="entry name" value="Glyco_trans_28_C"/>
</dbReference>
<name>A0ABQ5Z5T7_9SPHN</name>
<dbReference type="PANTHER" id="PTHR48050">
    <property type="entry name" value="STEROL 3-BETA-GLUCOSYLTRANSFERASE"/>
    <property type="match status" value="1"/>
</dbReference>
<accession>A0ABQ5Z5T7</accession>
<dbReference type="PANTHER" id="PTHR48050:SF13">
    <property type="entry name" value="STEROL 3-BETA-GLUCOSYLTRANSFERASE UGT80A2"/>
    <property type="match status" value="1"/>
</dbReference>
<evidence type="ECO:0000313" key="2">
    <source>
        <dbReference type="EMBL" id="GLR46857.1"/>
    </source>
</evidence>
<comment type="caution">
    <text evidence="2">The sequence shown here is derived from an EMBL/GenBank/DDBJ whole genome shotgun (WGS) entry which is preliminary data.</text>
</comment>
<reference evidence="3" key="1">
    <citation type="journal article" date="2019" name="Int. J. Syst. Evol. Microbiol.">
        <title>The Global Catalogue of Microorganisms (GCM) 10K type strain sequencing project: providing services to taxonomists for standard genome sequencing and annotation.</title>
        <authorList>
            <consortium name="The Broad Institute Genomics Platform"/>
            <consortium name="The Broad Institute Genome Sequencing Center for Infectious Disease"/>
            <person name="Wu L."/>
            <person name="Ma J."/>
        </authorList>
    </citation>
    <scope>NUCLEOTIDE SEQUENCE [LARGE SCALE GENOMIC DNA]</scope>
    <source>
        <strain evidence="3">NBRC 102146</strain>
    </source>
</reference>